<keyword evidence="1" id="KW-1133">Transmembrane helix</keyword>
<dbReference type="AlphaFoldDB" id="A0A1I6SY94"/>
<keyword evidence="1" id="KW-0472">Membrane</keyword>
<dbReference type="EMBL" id="FOZV01000006">
    <property type="protein sequence ID" value="SFS81951.1"/>
    <property type="molecule type" value="Genomic_DNA"/>
</dbReference>
<dbReference type="Proteomes" id="UP000198788">
    <property type="component" value="Unassembled WGS sequence"/>
</dbReference>
<evidence type="ECO:0000313" key="2">
    <source>
        <dbReference type="EMBL" id="SFS81951.1"/>
    </source>
</evidence>
<dbReference type="STRING" id="871741.SAMN05192570_2796"/>
<keyword evidence="1" id="KW-0812">Transmembrane</keyword>
<evidence type="ECO:0008006" key="4">
    <source>
        <dbReference type="Google" id="ProtNLM"/>
    </source>
</evidence>
<sequence>MARTSAKGRGVAQALLIVAVASPVLVLLSALGVRAGLLSLETGWSLLTLQVAWWLAWAGSAAALVAVVLALKDLRRLGLFALVAVLIAGAALAGFVWQKGRLAAGPVEHVSTDLEEIPGFGDLRDQRRGPGPGPAIGAEVCPGAQPVMRQVAPQTAGWALEQAGFRVRGFGVQRADGTRTGYWFGVTHDAVIRIRPGRTDIRVAARDGLPHGGEACRLATRISAALRTGE</sequence>
<accession>A0A1I6SY94</accession>
<keyword evidence="3" id="KW-1185">Reference proteome</keyword>
<feature type="transmembrane region" description="Helical" evidence="1">
    <location>
        <begin position="51"/>
        <end position="71"/>
    </location>
</feature>
<evidence type="ECO:0000256" key="1">
    <source>
        <dbReference type="SAM" id="Phobius"/>
    </source>
</evidence>
<name>A0A1I6SY94_9CAUL</name>
<protein>
    <recommendedName>
        <fullName evidence="4">DUF1499 domain-containing protein</fullName>
    </recommendedName>
</protein>
<proteinExistence type="predicted"/>
<feature type="transmembrane region" description="Helical" evidence="1">
    <location>
        <begin position="12"/>
        <end position="31"/>
    </location>
</feature>
<gene>
    <name evidence="2" type="ORF">SAMN05192570_2796</name>
</gene>
<reference evidence="3" key="1">
    <citation type="submission" date="2016-10" db="EMBL/GenBank/DDBJ databases">
        <authorList>
            <person name="Varghese N."/>
            <person name="Submissions S."/>
        </authorList>
    </citation>
    <scope>NUCLEOTIDE SEQUENCE [LARGE SCALE GENOMIC DNA]</scope>
    <source>
        <strain evidence="3">CGMCC 1.10683</strain>
    </source>
</reference>
<organism evidence="2 3">
    <name type="scientific">Brevundimonas viscosa</name>
    <dbReference type="NCBI Taxonomy" id="871741"/>
    <lineage>
        <taxon>Bacteria</taxon>
        <taxon>Pseudomonadati</taxon>
        <taxon>Pseudomonadota</taxon>
        <taxon>Alphaproteobacteria</taxon>
        <taxon>Caulobacterales</taxon>
        <taxon>Caulobacteraceae</taxon>
        <taxon>Brevundimonas</taxon>
    </lineage>
</organism>
<feature type="transmembrane region" description="Helical" evidence="1">
    <location>
        <begin position="78"/>
        <end position="97"/>
    </location>
</feature>
<evidence type="ECO:0000313" key="3">
    <source>
        <dbReference type="Proteomes" id="UP000198788"/>
    </source>
</evidence>